<gene>
    <name evidence="2" type="ORF">VNO80_15635</name>
</gene>
<keyword evidence="1" id="KW-0812">Transmembrane</keyword>
<evidence type="ECO:0000313" key="3">
    <source>
        <dbReference type="Proteomes" id="UP001374584"/>
    </source>
</evidence>
<reference evidence="2 3" key="1">
    <citation type="submission" date="2024-01" db="EMBL/GenBank/DDBJ databases">
        <title>The genomes of 5 underutilized Papilionoideae crops provide insights into root nodulation and disease resistanc.</title>
        <authorList>
            <person name="Jiang F."/>
        </authorList>
    </citation>
    <scope>NUCLEOTIDE SEQUENCE [LARGE SCALE GENOMIC DNA]</scope>
    <source>
        <strain evidence="2">JINMINGXINNONG_FW02</strain>
        <tissue evidence="2">Leaves</tissue>
    </source>
</reference>
<keyword evidence="1" id="KW-0472">Membrane</keyword>
<comment type="caution">
    <text evidence="2">The sequence shown here is derived from an EMBL/GenBank/DDBJ whole genome shotgun (WGS) entry which is preliminary data.</text>
</comment>
<accession>A0AAN9MKN4</accession>
<keyword evidence="1" id="KW-1133">Transmembrane helix</keyword>
<dbReference type="Proteomes" id="UP001374584">
    <property type="component" value="Unassembled WGS sequence"/>
</dbReference>
<evidence type="ECO:0000256" key="1">
    <source>
        <dbReference type="SAM" id="Phobius"/>
    </source>
</evidence>
<name>A0AAN9MKN4_PHACN</name>
<sequence length="130" mass="14758">MKEKKPTCECARECVRLSLSLSLCVSVLLRLCCCNVLNPFVSNSNIGIIIIIIIIVINIGEVERKGTLVEEKQWREETEARGRREEEETVRTLAWIPLRRLLSPRSLRPHGIIHSPIEKGTDSHSHPHSA</sequence>
<feature type="transmembrane region" description="Helical" evidence="1">
    <location>
        <begin position="44"/>
        <end position="62"/>
    </location>
</feature>
<keyword evidence="3" id="KW-1185">Reference proteome</keyword>
<proteinExistence type="predicted"/>
<dbReference type="AlphaFoldDB" id="A0AAN9MKN4"/>
<protein>
    <submittedName>
        <fullName evidence="2">Uncharacterized protein</fullName>
    </submittedName>
</protein>
<evidence type="ECO:0000313" key="2">
    <source>
        <dbReference type="EMBL" id="KAK7356365.1"/>
    </source>
</evidence>
<organism evidence="2 3">
    <name type="scientific">Phaseolus coccineus</name>
    <name type="common">Scarlet runner bean</name>
    <name type="synonym">Phaseolus multiflorus</name>
    <dbReference type="NCBI Taxonomy" id="3886"/>
    <lineage>
        <taxon>Eukaryota</taxon>
        <taxon>Viridiplantae</taxon>
        <taxon>Streptophyta</taxon>
        <taxon>Embryophyta</taxon>
        <taxon>Tracheophyta</taxon>
        <taxon>Spermatophyta</taxon>
        <taxon>Magnoliopsida</taxon>
        <taxon>eudicotyledons</taxon>
        <taxon>Gunneridae</taxon>
        <taxon>Pentapetalae</taxon>
        <taxon>rosids</taxon>
        <taxon>fabids</taxon>
        <taxon>Fabales</taxon>
        <taxon>Fabaceae</taxon>
        <taxon>Papilionoideae</taxon>
        <taxon>50 kb inversion clade</taxon>
        <taxon>NPAAA clade</taxon>
        <taxon>indigoferoid/millettioid clade</taxon>
        <taxon>Phaseoleae</taxon>
        <taxon>Phaseolus</taxon>
    </lineage>
</organism>
<dbReference type="EMBL" id="JAYMYR010000006">
    <property type="protein sequence ID" value="KAK7356365.1"/>
    <property type="molecule type" value="Genomic_DNA"/>
</dbReference>